<evidence type="ECO:0000313" key="4">
    <source>
        <dbReference type="EMBL" id="AXL95467.1"/>
    </source>
</evidence>
<feature type="signal peptide" evidence="3">
    <location>
        <begin position="1"/>
        <end position="22"/>
    </location>
</feature>
<dbReference type="PROSITE" id="PS51257">
    <property type="entry name" value="PROKAR_LIPOPROTEIN"/>
    <property type="match status" value="1"/>
</dbReference>
<name>A0A346CIR8_CONER</name>
<dbReference type="AlphaFoldDB" id="A0A346CIR8"/>
<accession>A0A346CIR8</accession>
<dbReference type="EMBL" id="MH360418">
    <property type="protein sequence ID" value="AXL95467.1"/>
    <property type="molecule type" value="mRNA"/>
</dbReference>
<organism evidence="4">
    <name type="scientific">Conus ermineus</name>
    <name type="common">Agate cone</name>
    <name type="synonym">Chelyconus ermineus</name>
    <dbReference type="NCBI Taxonomy" id="55423"/>
    <lineage>
        <taxon>Eukaryota</taxon>
        <taxon>Metazoa</taxon>
        <taxon>Spiralia</taxon>
        <taxon>Lophotrochozoa</taxon>
        <taxon>Mollusca</taxon>
        <taxon>Gastropoda</taxon>
        <taxon>Caenogastropoda</taxon>
        <taxon>Neogastropoda</taxon>
        <taxon>Conoidea</taxon>
        <taxon>Conidae</taxon>
        <taxon>Conus</taxon>
        <taxon>Chelyconus</taxon>
    </lineage>
</organism>
<keyword evidence="3" id="KW-0732">Signal</keyword>
<reference evidence="4" key="1">
    <citation type="journal article" date="2018" name="Genome Biol. Evol.">
        <title>Conotoxin diversity in Chelyconus ermineus (Born, 1778) and the convergent origin of piscivory in the Atlantic and Indo-Pacific cones.</title>
        <authorList>
            <person name="Abalde S."/>
            <person name="Tenorio M.J."/>
            <person name="Afonso C.M."/>
            <person name="Zardoya R."/>
        </authorList>
    </citation>
    <scope>NUCLEOTIDE SEQUENCE</scope>
    <source>
        <strain evidence="4">Cerm_130</strain>
    </source>
</reference>
<dbReference type="GO" id="GO:0008200">
    <property type="term" value="F:ion channel inhibitor activity"/>
    <property type="evidence" value="ECO:0007669"/>
    <property type="project" value="InterPro"/>
</dbReference>
<dbReference type="Pfam" id="PF02950">
    <property type="entry name" value="Conotoxin"/>
    <property type="match status" value="1"/>
</dbReference>
<sequence>MKLTCVVIVAVLFLTACQLITADDSRRTQKHRALRSTTKLSMLTRQCTPHGGSCGLVSTCCGRCNVPRNKCE</sequence>
<feature type="chain" id="PRO_5017014875" evidence="3">
    <location>
        <begin position="23"/>
        <end position="72"/>
    </location>
</feature>
<dbReference type="GO" id="GO:0005576">
    <property type="term" value="C:extracellular region"/>
    <property type="evidence" value="ECO:0007669"/>
    <property type="project" value="UniProtKB-SubCell"/>
</dbReference>
<dbReference type="InterPro" id="IPR004214">
    <property type="entry name" value="Conotoxin"/>
</dbReference>
<proteinExistence type="evidence at transcript level"/>
<evidence type="ECO:0000256" key="3">
    <source>
        <dbReference type="SAM" id="SignalP"/>
    </source>
</evidence>
<keyword evidence="2" id="KW-0964">Secreted</keyword>
<comment type="subcellular location">
    <subcellularLocation>
        <location evidence="1">Secreted</location>
    </subcellularLocation>
</comment>
<protein>
    <submittedName>
        <fullName evidence="4">Conotoxin superfamily O1</fullName>
    </submittedName>
</protein>
<evidence type="ECO:0000256" key="1">
    <source>
        <dbReference type="ARBA" id="ARBA00004613"/>
    </source>
</evidence>
<evidence type="ECO:0000256" key="2">
    <source>
        <dbReference type="ARBA" id="ARBA00022525"/>
    </source>
</evidence>